<reference evidence="2" key="1">
    <citation type="submission" date="2019-04" db="EMBL/GenBank/DDBJ databases">
        <title>Friends and foes A comparative genomics study of 23 Aspergillus species from section Flavi.</title>
        <authorList>
            <consortium name="DOE Joint Genome Institute"/>
            <person name="Kjaerbolling I."/>
            <person name="Vesth T."/>
            <person name="Frisvad J.C."/>
            <person name="Nybo J.L."/>
            <person name="Theobald S."/>
            <person name="Kildgaard S."/>
            <person name="Isbrandt T."/>
            <person name="Kuo A."/>
            <person name="Sato A."/>
            <person name="Lyhne E.K."/>
            <person name="Kogle M.E."/>
            <person name="Wiebenga A."/>
            <person name="Kun R.S."/>
            <person name="Lubbers R.J."/>
            <person name="Makela M.R."/>
            <person name="Barry K."/>
            <person name="Chovatia M."/>
            <person name="Clum A."/>
            <person name="Daum C."/>
            <person name="Haridas S."/>
            <person name="He G."/>
            <person name="LaButti K."/>
            <person name="Lipzen A."/>
            <person name="Mondo S."/>
            <person name="Riley R."/>
            <person name="Salamov A."/>
            <person name="Simmons B.A."/>
            <person name="Magnuson J.K."/>
            <person name="Henrissat B."/>
            <person name="Mortensen U.H."/>
            <person name="Larsen T.O."/>
            <person name="Devries R.P."/>
            <person name="Grigoriev I.V."/>
            <person name="Machida M."/>
            <person name="Baker S.E."/>
            <person name="Andersen M.R."/>
        </authorList>
    </citation>
    <scope>NUCLEOTIDE SEQUENCE</scope>
    <source>
        <strain evidence="2">CBS 117612</strain>
    </source>
</reference>
<dbReference type="EMBL" id="ML737114">
    <property type="protein sequence ID" value="KAE8347066.1"/>
    <property type="molecule type" value="Genomic_DNA"/>
</dbReference>
<dbReference type="AlphaFoldDB" id="A0A5N6YR31"/>
<organism evidence="2">
    <name type="scientific">Aspergillus arachidicola</name>
    <dbReference type="NCBI Taxonomy" id="656916"/>
    <lineage>
        <taxon>Eukaryota</taxon>
        <taxon>Fungi</taxon>
        <taxon>Dikarya</taxon>
        <taxon>Ascomycota</taxon>
        <taxon>Pezizomycotina</taxon>
        <taxon>Eurotiomycetes</taxon>
        <taxon>Eurotiomycetidae</taxon>
        <taxon>Eurotiales</taxon>
        <taxon>Aspergillaceae</taxon>
        <taxon>Aspergillus</taxon>
        <taxon>Aspergillus subgen. Circumdati</taxon>
    </lineage>
</organism>
<feature type="signal peptide" evidence="1">
    <location>
        <begin position="1"/>
        <end position="26"/>
    </location>
</feature>
<name>A0A5N6YR31_9EURO</name>
<gene>
    <name evidence="2" type="ORF">BDV24DRAFT_122737</name>
</gene>
<feature type="chain" id="PRO_5024833687" evidence="1">
    <location>
        <begin position="27"/>
        <end position="70"/>
    </location>
</feature>
<accession>A0A5N6YR31</accession>
<protein>
    <submittedName>
        <fullName evidence="2">Uncharacterized protein</fullName>
    </submittedName>
</protein>
<sequence>MSTISSVKTLTFALTILVSAVPLTRTKAPFGSRSGHACGRFPHLQPPRSTKFSEDYFLNIHEAFSTYPLE</sequence>
<evidence type="ECO:0000256" key="1">
    <source>
        <dbReference type="SAM" id="SignalP"/>
    </source>
</evidence>
<keyword evidence="1" id="KW-0732">Signal</keyword>
<evidence type="ECO:0000313" key="2">
    <source>
        <dbReference type="EMBL" id="KAE8347066.1"/>
    </source>
</evidence>
<proteinExistence type="predicted"/>
<dbReference type="Proteomes" id="UP000325558">
    <property type="component" value="Unassembled WGS sequence"/>
</dbReference>